<evidence type="ECO:0000256" key="5">
    <source>
        <dbReference type="ARBA" id="ARBA00022692"/>
    </source>
</evidence>
<keyword evidence="4 11" id="KW-0138">CF(0)</keyword>
<dbReference type="PROSITE" id="PS00449">
    <property type="entry name" value="ATPASE_A"/>
    <property type="match status" value="1"/>
</dbReference>
<evidence type="ECO:0000256" key="1">
    <source>
        <dbReference type="ARBA" id="ARBA00004141"/>
    </source>
</evidence>
<dbReference type="PANTHER" id="PTHR42823:SF3">
    <property type="entry name" value="ATP SYNTHASE SUBUNIT A, CHLOROPLASTIC"/>
    <property type="match status" value="1"/>
</dbReference>
<evidence type="ECO:0000256" key="7">
    <source>
        <dbReference type="ARBA" id="ARBA00022989"/>
    </source>
</evidence>
<dbReference type="InterPro" id="IPR023011">
    <property type="entry name" value="ATP_synth_F0_asu_AS"/>
</dbReference>
<dbReference type="PANTHER" id="PTHR42823">
    <property type="entry name" value="ATP SYNTHASE SUBUNIT A, CHLOROPLASTIC"/>
    <property type="match status" value="1"/>
</dbReference>
<evidence type="ECO:0000256" key="8">
    <source>
        <dbReference type="ARBA" id="ARBA00023065"/>
    </source>
</evidence>
<dbReference type="CDD" id="cd00310">
    <property type="entry name" value="ATP-synt_Fo_a_6"/>
    <property type="match status" value="1"/>
</dbReference>
<keyword evidence="3 11" id="KW-0813">Transport</keyword>
<protein>
    <recommendedName>
        <fullName evidence="11 12">ATP synthase subunit a</fullName>
    </recommendedName>
    <alternativeName>
        <fullName evidence="11">ATP synthase F0 sector subunit a</fullName>
    </alternativeName>
    <alternativeName>
        <fullName evidence="11">F-ATPase subunit 6</fullName>
    </alternativeName>
</protein>
<dbReference type="AlphaFoldDB" id="K6VMW3"/>
<keyword evidence="7 11" id="KW-1133">Transmembrane helix</keyword>
<dbReference type="SUPFAM" id="SSF81336">
    <property type="entry name" value="F1F0 ATP synthase subunit A"/>
    <property type="match status" value="1"/>
</dbReference>
<reference evidence="13 14" key="1">
    <citation type="submission" date="2012-08" db="EMBL/GenBank/DDBJ databases">
        <title>Whole genome shotgun sequence of Austwickia chelonae NBRC 105200.</title>
        <authorList>
            <person name="Yoshida I."/>
            <person name="Hosoyama A."/>
            <person name="Tsuchikane K."/>
            <person name="Katsumata H."/>
            <person name="Ando Y."/>
            <person name="Ohji S."/>
            <person name="Hamada M."/>
            <person name="Tamura T."/>
            <person name="Yamazoe A."/>
            <person name="Yamazaki S."/>
            <person name="Fujita N."/>
        </authorList>
    </citation>
    <scope>NUCLEOTIDE SEQUENCE [LARGE SCALE GENOMIC DNA]</scope>
    <source>
        <strain evidence="13 14">NBRC 105200</strain>
    </source>
</reference>
<accession>K6VMW3</accession>
<keyword evidence="9 11" id="KW-0472">Membrane</keyword>
<dbReference type="Pfam" id="PF00119">
    <property type="entry name" value="ATP-synt_A"/>
    <property type="match status" value="1"/>
</dbReference>
<evidence type="ECO:0000313" key="13">
    <source>
        <dbReference type="EMBL" id="GAB76715.1"/>
    </source>
</evidence>
<dbReference type="GO" id="GO:0046933">
    <property type="term" value="F:proton-transporting ATP synthase activity, rotational mechanism"/>
    <property type="evidence" value="ECO:0007669"/>
    <property type="project" value="UniProtKB-UniRule"/>
</dbReference>
<keyword evidence="10 11" id="KW-0066">ATP synthesis</keyword>
<evidence type="ECO:0000256" key="10">
    <source>
        <dbReference type="ARBA" id="ARBA00023310"/>
    </source>
</evidence>
<evidence type="ECO:0000256" key="11">
    <source>
        <dbReference type="HAMAP-Rule" id="MF_01393"/>
    </source>
</evidence>
<feature type="transmembrane region" description="Helical" evidence="11">
    <location>
        <begin position="129"/>
        <end position="148"/>
    </location>
</feature>
<evidence type="ECO:0000313" key="14">
    <source>
        <dbReference type="Proteomes" id="UP000008495"/>
    </source>
</evidence>
<proteinExistence type="inferred from homology"/>
<dbReference type="GO" id="GO:0045259">
    <property type="term" value="C:proton-transporting ATP synthase complex"/>
    <property type="evidence" value="ECO:0007669"/>
    <property type="project" value="UniProtKB-KW"/>
</dbReference>
<evidence type="ECO:0000256" key="6">
    <source>
        <dbReference type="ARBA" id="ARBA00022781"/>
    </source>
</evidence>
<keyword evidence="14" id="KW-1185">Reference proteome</keyword>
<dbReference type="EMBL" id="BAGZ01000002">
    <property type="protein sequence ID" value="GAB76715.1"/>
    <property type="molecule type" value="Genomic_DNA"/>
</dbReference>
<dbReference type="NCBIfam" id="TIGR01131">
    <property type="entry name" value="ATP_synt_6_or_A"/>
    <property type="match status" value="1"/>
</dbReference>
<organism evidence="13 14">
    <name type="scientific">Austwickia chelonae NBRC 105200</name>
    <dbReference type="NCBI Taxonomy" id="1184607"/>
    <lineage>
        <taxon>Bacteria</taxon>
        <taxon>Bacillati</taxon>
        <taxon>Actinomycetota</taxon>
        <taxon>Actinomycetes</taxon>
        <taxon>Micrococcales</taxon>
        <taxon>Dermatophilaceae</taxon>
        <taxon>Austwickia</taxon>
    </lineage>
</organism>
<comment type="subcellular location">
    <subcellularLocation>
        <location evidence="11 12">Cell membrane</location>
        <topology evidence="11 12">Multi-pass membrane protein</topology>
    </subcellularLocation>
    <subcellularLocation>
        <location evidence="1">Membrane</location>
        <topology evidence="1">Multi-pass membrane protein</topology>
    </subcellularLocation>
</comment>
<dbReference type="HAMAP" id="MF_01393">
    <property type="entry name" value="ATP_synth_a_bact"/>
    <property type="match status" value="1"/>
</dbReference>
<keyword evidence="11" id="KW-1003">Cell membrane</keyword>
<feature type="transmembrane region" description="Helical" evidence="11">
    <location>
        <begin position="39"/>
        <end position="62"/>
    </location>
</feature>
<evidence type="ECO:0000256" key="4">
    <source>
        <dbReference type="ARBA" id="ARBA00022547"/>
    </source>
</evidence>
<dbReference type="Gene3D" id="1.20.120.220">
    <property type="entry name" value="ATP synthase, F0 complex, subunit A"/>
    <property type="match status" value="1"/>
</dbReference>
<name>K6VMW3_9MICO</name>
<keyword evidence="6 11" id="KW-0375">Hydrogen ion transport</keyword>
<comment type="caution">
    <text evidence="13">The sequence shown here is derived from an EMBL/GenBank/DDBJ whole genome shotgun (WGS) entry which is preliminary data.</text>
</comment>
<dbReference type="InterPro" id="IPR000568">
    <property type="entry name" value="ATP_synth_F0_asu"/>
</dbReference>
<evidence type="ECO:0000256" key="9">
    <source>
        <dbReference type="ARBA" id="ARBA00023136"/>
    </source>
</evidence>
<feature type="transmembrane region" description="Helical" evidence="11">
    <location>
        <begin position="100"/>
        <end position="123"/>
    </location>
</feature>
<dbReference type="InterPro" id="IPR035908">
    <property type="entry name" value="F0_ATP_A_sf"/>
</dbReference>
<evidence type="ECO:0000256" key="12">
    <source>
        <dbReference type="RuleBase" id="RU000483"/>
    </source>
</evidence>
<dbReference type="Proteomes" id="UP000008495">
    <property type="component" value="Unassembled WGS sequence"/>
</dbReference>
<feature type="transmembrane region" description="Helical" evidence="11">
    <location>
        <begin position="155"/>
        <end position="175"/>
    </location>
</feature>
<dbReference type="InterPro" id="IPR045082">
    <property type="entry name" value="ATP_syn_F0_a_bact/chloroplast"/>
</dbReference>
<evidence type="ECO:0000256" key="3">
    <source>
        <dbReference type="ARBA" id="ARBA00022448"/>
    </source>
</evidence>
<keyword evidence="8 11" id="KW-0406">Ion transport</keyword>
<evidence type="ECO:0000256" key="2">
    <source>
        <dbReference type="ARBA" id="ARBA00006810"/>
    </source>
</evidence>
<feature type="transmembrane region" description="Helical" evidence="11">
    <location>
        <begin position="223"/>
        <end position="241"/>
    </location>
</feature>
<dbReference type="GO" id="GO:0005886">
    <property type="term" value="C:plasma membrane"/>
    <property type="evidence" value="ECO:0007669"/>
    <property type="project" value="UniProtKB-SubCell"/>
</dbReference>
<dbReference type="RefSeq" id="WP_006501466.1">
    <property type="nucleotide sequence ID" value="NZ_BAGZ01000002.1"/>
</dbReference>
<dbReference type="eggNOG" id="COG0356">
    <property type="taxonomic scope" value="Bacteria"/>
</dbReference>
<gene>
    <name evidence="11 13" type="primary">atpB</name>
    <name evidence="13" type="ORF">AUCHE_02_00760</name>
</gene>
<feature type="transmembrane region" description="Helical" evidence="11">
    <location>
        <begin position="195"/>
        <end position="216"/>
    </location>
</feature>
<sequence>MVLSAMIPLAGRVAAEAGTFTPPSPYDFWQPLWTVGGVTITRPMVVMLVAFLALIGWMSYALKGAQTVPTRRQHRFEMVYDFVRNDIAKDMIGSKDLVRFMPLIFALFTFIALNNFMAIIPFFQNPPMARIAFPIGLVAIVYIAYHYAGIKKHGLVGYFGLLIPPGLPFIMRFFIAPLEFISNFIVRPLTLTLRLFGNMMAGHMVLVLFILGGEVLLLHGDGLLKLAGVASFGMGVLMTLFELLVQFLQAYVFALLAASYIGSSLADEH</sequence>
<dbReference type="PRINTS" id="PR00123">
    <property type="entry name" value="ATPASEA"/>
</dbReference>
<dbReference type="GO" id="GO:0042777">
    <property type="term" value="P:proton motive force-driven plasma membrane ATP synthesis"/>
    <property type="evidence" value="ECO:0007669"/>
    <property type="project" value="TreeGrafter"/>
</dbReference>
<comment type="function">
    <text evidence="11 12">Key component of the proton channel; it plays a direct role in the translocation of protons across the membrane.</text>
</comment>
<keyword evidence="5 11" id="KW-0812">Transmembrane</keyword>
<comment type="similarity">
    <text evidence="2 11 12">Belongs to the ATPase A chain family.</text>
</comment>
<dbReference type="STRING" id="100225.SAMN05421595_1847"/>